<gene>
    <name evidence="1" type="ORF">PanWU01x14_234090</name>
</gene>
<dbReference type="EMBL" id="JXTB01000270">
    <property type="protein sequence ID" value="PON48876.1"/>
    <property type="molecule type" value="Genomic_DNA"/>
</dbReference>
<evidence type="ECO:0000313" key="1">
    <source>
        <dbReference type="EMBL" id="PON48876.1"/>
    </source>
</evidence>
<dbReference type="OrthoDB" id="10531779at2759"/>
<reference evidence="2" key="1">
    <citation type="submission" date="2016-06" db="EMBL/GenBank/DDBJ databases">
        <title>Parallel loss of symbiosis genes in relatives of nitrogen-fixing non-legume Parasponia.</title>
        <authorList>
            <person name="Van Velzen R."/>
            <person name="Holmer R."/>
            <person name="Bu F."/>
            <person name="Rutten L."/>
            <person name="Van Zeijl A."/>
            <person name="Liu W."/>
            <person name="Santuari L."/>
            <person name="Cao Q."/>
            <person name="Sharma T."/>
            <person name="Shen D."/>
            <person name="Roswanjaya Y."/>
            <person name="Wardhani T."/>
            <person name="Kalhor M.S."/>
            <person name="Jansen J."/>
            <person name="Van den Hoogen J."/>
            <person name="Gungor B."/>
            <person name="Hartog M."/>
            <person name="Hontelez J."/>
            <person name="Verver J."/>
            <person name="Yang W.-C."/>
            <person name="Schijlen E."/>
            <person name="Repin R."/>
            <person name="Schilthuizen M."/>
            <person name="Schranz E."/>
            <person name="Heidstra R."/>
            <person name="Miyata K."/>
            <person name="Fedorova E."/>
            <person name="Kohlen W."/>
            <person name="Bisseling T."/>
            <person name="Smit S."/>
            <person name="Geurts R."/>
        </authorList>
    </citation>
    <scope>NUCLEOTIDE SEQUENCE [LARGE SCALE GENOMIC DNA]</scope>
    <source>
        <strain evidence="2">cv. WU1-14</strain>
    </source>
</reference>
<organism evidence="1 2">
    <name type="scientific">Parasponia andersonii</name>
    <name type="common">Sponia andersonii</name>
    <dbReference type="NCBI Taxonomy" id="3476"/>
    <lineage>
        <taxon>Eukaryota</taxon>
        <taxon>Viridiplantae</taxon>
        <taxon>Streptophyta</taxon>
        <taxon>Embryophyta</taxon>
        <taxon>Tracheophyta</taxon>
        <taxon>Spermatophyta</taxon>
        <taxon>Magnoliopsida</taxon>
        <taxon>eudicotyledons</taxon>
        <taxon>Gunneridae</taxon>
        <taxon>Pentapetalae</taxon>
        <taxon>rosids</taxon>
        <taxon>fabids</taxon>
        <taxon>Rosales</taxon>
        <taxon>Cannabaceae</taxon>
        <taxon>Parasponia</taxon>
    </lineage>
</organism>
<keyword evidence="2" id="KW-1185">Reference proteome</keyword>
<protein>
    <submittedName>
        <fullName evidence="1">Uncharacterized protein</fullName>
    </submittedName>
</protein>
<evidence type="ECO:0000313" key="2">
    <source>
        <dbReference type="Proteomes" id="UP000237105"/>
    </source>
</evidence>
<name>A0A2P5BJD8_PARAD</name>
<comment type="caution">
    <text evidence="1">The sequence shown here is derived from an EMBL/GenBank/DDBJ whole genome shotgun (WGS) entry which is preliminary data.</text>
</comment>
<dbReference type="AlphaFoldDB" id="A0A2P5BJD8"/>
<dbReference type="Proteomes" id="UP000237105">
    <property type="component" value="Unassembled WGS sequence"/>
</dbReference>
<proteinExistence type="predicted"/>
<accession>A0A2P5BJD8</accession>
<sequence length="133" mass="15202">MHTYIHTYSLSPIIFNLKLYKASSSGHNLSQQVLEYKLNTQDMWFTPLSIYIYILRTRENYRTNDIQFQATINICQKVYSIWGVGNQNNSSFLLLYSAVEIVCSDLVISLVGAPFNLFSCIVIPAEKCSLICS</sequence>